<name>A0AAP7W9I4_BACMY</name>
<comment type="caution">
    <text evidence="2">The sequence shown here is derived from an EMBL/GenBank/DDBJ whole genome shotgun (WGS) entry which is preliminary data.</text>
</comment>
<evidence type="ECO:0000313" key="3">
    <source>
        <dbReference type="Proteomes" id="UP000194131"/>
    </source>
</evidence>
<feature type="transmembrane region" description="Helical" evidence="1">
    <location>
        <begin position="12"/>
        <end position="29"/>
    </location>
</feature>
<keyword evidence="1" id="KW-1133">Transmembrane helix</keyword>
<dbReference type="Proteomes" id="UP000194131">
    <property type="component" value="Unassembled WGS sequence"/>
</dbReference>
<sequence length="39" mass="4419">MGALLFCSRISSYSAVAFIMLIIFHSSTCKNEMNKVKYN</sequence>
<proteinExistence type="predicted"/>
<reference evidence="2 3" key="1">
    <citation type="submission" date="2016-12" db="EMBL/GenBank/DDBJ databases">
        <title>Genome Sequences of Twelve Sporeforming Bacillus Species Isolated from Foods.</title>
        <authorList>
            <person name="De Jong A."/>
            <person name="Holsappel S."/>
            <person name="Kuipers O.P."/>
        </authorList>
    </citation>
    <scope>NUCLEOTIDE SEQUENCE [LARGE SCALE GENOMIC DNA]</scope>
    <source>
        <strain evidence="2 3">S3E15</strain>
    </source>
</reference>
<organism evidence="2 3">
    <name type="scientific">Bacillus mycoides</name>
    <dbReference type="NCBI Taxonomy" id="1405"/>
    <lineage>
        <taxon>Bacteria</taxon>
        <taxon>Bacillati</taxon>
        <taxon>Bacillota</taxon>
        <taxon>Bacilli</taxon>
        <taxon>Bacillales</taxon>
        <taxon>Bacillaceae</taxon>
        <taxon>Bacillus</taxon>
        <taxon>Bacillus cereus group</taxon>
    </lineage>
</organism>
<keyword evidence="1" id="KW-0812">Transmembrane</keyword>
<dbReference type="AlphaFoldDB" id="A0AAP7W9I4"/>
<evidence type="ECO:0000313" key="2">
    <source>
        <dbReference type="EMBL" id="OSX93466.1"/>
    </source>
</evidence>
<accession>A0AAP7W9I4</accession>
<evidence type="ECO:0000256" key="1">
    <source>
        <dbReference type="SAM" id="Phobius"/>
    </source>
</evidence>
<protein>
    <submittedName>
        <fullName evidence="2">Uncharacterized protein</fullName>
    </submittedName>
</protein>
<dbReference type="EMBL" id="MRWU01000005">
    <property type="protein sequence ID" value="OSX93466.1"/>
    <property type="molecule type" value="Genomic_DNA"/>
</dbReference>
<keyword evidence="1" id="KW-0472">Membrane</keyword>
<gene>
    <name evidence="2" type="ORF">S3E15_04625</name>
</gene>